<evidence type="ECO:0000313" key="1">
    <source>
        <dbReference type="EMBL" id="KAH3713470.1"/>
    </source>
</evidence>
<dbReference type="AlphaFoldDB" id="A0A9D4BYU2"/>
<proteinExistence type="predicted"/>
<protein>
    <submittedName>
        <fullName evidence="1">Uncharacterized protein</fullName>
    </submittedName>
</protein>
<keyword evidence="2" id="KW-1185">Reference proteome</keyword>
<evidence type="ECO:0000313" key="2">
    <source>
        <dbReference type="Proteomes" id="UP000828390"/>
    </source>
</evidence>
<name>A0A9D4BYU2_DREPO</name>
<dbReference type="EMBL" id="JAIWYP010000014">
    <property type="protein sequence ID" value="KAH3713470.1"/>
    <property type="molecule type" value="Genomic_DNA"/>
</dbReference>
<accession>A0A9D4BYU2</accession>
<organism evidence="1 2">
    <name type="scientific">Dreissena polymorpha</name>
    <name type="common">Zebra mussel</name>
    <name type="synonym">Mytilus polymorpha</name>
    <dbReference type="NCBI Taxonomy" id="45954"/>
    <lineage>
        <taxon>Eukaryota</taxon>
        <taxon>Metazoa</taxon>
        <taxon>Spiralia</taxon>
        <taxon>Lophotrochozoa</taxon>
        <taxon>Mollusca</taxon>
        <taxon>Bivalvia</taxon>
        <taxon>Autobranchia</taxon>
        <taxon>Heteroconchia</taxon>
        <taxon>Euheterodonta</taxon>
        <taxon>Imparidentia</taxon>
        <taxon>Neoheterodontei</taxon>
        <taxon>Myida</taxon>
        <taxon>Dreissenoidea</taxon>
        <taxon>Dreissenidae</taxon>
        <taxon>Dreissena</taxon>
    </lineage>
</organism>
<dbReference type="Gene3D" id="1.10.1420.10">
    <property type="match status" value="1"/>
</dbReference>
<reference evidence="1" key="2">
    <citation type="submission" date="2020-11" db="EMBL/GenBank/DDBJ databases">
        <authorList>
            <person name="McCartney M.A."/>
            <person name="Auch B."/>
            <person name="Kono T."/>
            <person name="Mallez S."/>
            <person name="Becker A."/>
            <person name="Gohl D.M."/>
            <person name="Silverstein K.A.T."/>
            <person name="Koren S."/>
            <person name="Bechman K.B."/>
            <person name="Herman A."/>
            <person name="Abrahante J.E."/>
            <person name="Garbe J."/>
        </authorList>
    </citation>
    <scope>NUCLEOTIDE SEQUENCE</scope>
    <source>
        <strain evidence="1">Duluth1</strain>
        <tissue evidence="1">Whole animal</tissue>
    </source>
</reference>
<sequence length="63" mass="7200">MYHVFQNAFDHVKAKKEGVIVPSVGVDEEFDLATSDIGSTEDRLKQYLDRQKTRLGCRVMVLD</sequence>
<reference evidence="1" key="1">
    <citation type="journal article" date="2019" name="bioRxiv">
        <title>The Genome of the Zebra Mussel, Dreissena polymorpha: A Resource for Invasive Species Research.</title>
        <authorList>
            <person name="McCartney M.A."/>
            <person name="Auch B."/>
            <person name="Kono T."/>
            <person name="Mallez S."/>
            <person name="Zhang Y."/>
            <person name="Obille A."/>
            <person name="Becker A."/>
            <person name="Abrahante J.E."/>
            <person name="Garbe J."/>
            <person name="Badalamenti J.P."/>
            <person name="Herman A."/>
            <person name="Mangelson H."/>
            <person name="Liachko I."/>
            <person name="Sullivan S."/>
            <person name="Sone E.D."/>
            <person name="Koren S."/>
            <person name="Silverstein K.A.T."/>
            <person name="Beckman K.B."/>
            <person name="Gohl D.M."/>
        </authorList>
    </citation>
    <scope>NUCLEOTIDE SEQUENCE</scope>
    <source>
        <strain evidence="1">Duluth1</strain>
        <tissue evidence="1">Whole animal</tissue>
    </source>
</reference>
<dbReference type="Proteomes" id="UP000828390">
    <property type="component" value="Unassembled WGS sequence"/>
</dbReference>
<gene>
    <name evidence="1" type="ORF">DPMN_073263</name>
</gene>
<comment type="caution">
    <text evidence="1">The sequence shown here is derived from an EMBL/GenBank/DDBJ whole genome shotgun (WGS) entry which is preliminary data.</text>
</comment>